<proteinExistence type="predicted"/>
<dbReference type="EMBL" id="CP026118">
    <property type="protein sequence ID" value="QAS52357.1"/>
    <property type="molecule type" value="Genomic_DNA"/>
</dbReference>
<dbReference type="KEGG" id="hli:HLI_08995"/>
<gene>
    <name evidence="1" type="ORF">HLI_08995</name>
</gene>
<protein>
    <submittedName>
        <fullName evidence="1">Uncharacterized protein</fullName>
    </submittedName>
</protein>
<dbReference type="RefSeq" id="WP_128524644.1">
    <property type="nucleotide sequence ID" value="NZ_CP026118.1"/>
</dbReference>
<evidence type="ECO:0000313" key="1">
    <source>
        <dbReference type="EMBL" id="QAS52357.1"/>
    </source>
</evidence>
<dbReference type="AlphaFoldDB" id="A0A410MCC3"/>
<reference evidence="1 2" key="1">
    <citation type="submission" date="2018-01" db="EMBL/GenBank/DDBJ databases">
        <title>The whole genome sequencing and assembly of Halobacillus litoralis ERB031 strain.</title>
        <authorList>
            <person name="Lee S.-J."/>
            <person name="Park M.-K."/>
            <person name="Kim J.-Y."/>
            <person name="Lee Y.-J."/>
            <person name="Yi H."/>
            <person name="Bahn Y.-S."/>
            <person name="Kim J.F."/>
            <person name="Lee D.-W."/>
        </authorList>
    </citation>
    <scope>NUCLEOTIDE SEQUENCE [LARGE SCALE GENOMIC DNA]</scope>
    <source>
        <strain evidence="1 2">ERB 031</strain>
    </source>
</reference>
<accession>A0A410MCC3</accession>
<sequence length="130" mass="15437">MAELHYQDKRKIENVIEEIAYSRVKRFYPTIVSKATDLPLNTVFEYLLKLTLDGRLKLEWEIRCDDYECNSLILRTDDIDQFIGQYVECECEREILINENIIFPVFSISGHYRQDIRESKKKSPSLLKAL</sequence>
<evidence type="ECO:0000313" key="2">
    <source>
        <dbReference type="Proteomes" id="UP000287756"/>
    </source>
</evidence>
<dbReference type="Proteomes" id="UP000287756">
    <property type="component" value="Chromosome"/>
</dbReference>
<organism evidence="1 2">
    <name type="scientific">Halobacillus litoralis</name>
    <dbReference type="NCBI Taxonomy" id="45668"/>
    <lineage>
        <taxon>Bacteria</taxon>
        <taxon>Bacillati</taxon>
        <taxon>Bacillota</taxon>
        <taxon>Bacilli</taxon>
        <taxon>Bacillales</taxon>
        <taxon>Bacillaceae</taxon>
        <taxon>Halobacillus</taxon>
    </lineage>
</organism>
<name>A0A410MCC3_9BACI</name>
<dbReference type="OrthoDB" id="2678920at2"/>